<keyword evidence="2" id="KW-1185">Reference proteome</keyword>
<proteinExistence type="predicted"/>
<protein>
    <submittedName>
        <fullName evidence="1">Uncharacterized protein</fullName>
    </submittedName>
</protein>
<dbReference type="EMBL" id="LAVV01008622">
    <property type="protein sequence ID" value="KNZ52347.1"/>
    <property type="molecule type" value="Genomic_DNA"/>
</dbReference>
<evidence type="ECO:0000313" key="2">
    <source>
        <dbReference type="Proteomes" id="UP000037035"/>
    </source>
</evidence>
<name>A0A0L6UVV3_9BASI</name>
<accession>A0A0L6UVV3</accession>
<gene>
    <name evidence="1" type="ORF">VP01_3608g2</name>
</gene>
<dbReference type="AlphaFoldDB" id="A0A0L6UVV3"/>
<evidence type="ECO:0000313" key="1">
    <source>
        <dbReference type="EMBL" id="KNZ52347.1"/>
    </source>
</evidence>
<organism evidence="1 2">
    <name type="scientific">Puccinia sorghi</name>
    <dbReference type="NCBI Taxonomy" id="27349"/>
    <lineage>
        <taxon>Eukaryota</taxon>
        <taxon>Fungi</taxon>
        <taxon>Dikarya</taxon>
        <taxon>Basidiomycota</taxon>
        <taxon>Pucciniomycotina</taxon>
        <taxon>Pucciniomycetes</taxon>
        <taxon>Pucciniales</taxon>
        <taxon>Pucciniaceae</taxon>
        <taxon>Puccinia</taxon>
    </lineage>
</organism>
<sequence length="104" mass="11965">MSERTNKTHFLEIQAAMPPYPASIVKIRQDIRSKERTQNKAPGMKWSEVPPVSNHWEKKLNAVTKQLEAFTSQEGVPPHMESIQQTLAAPAPFRDLSFKCYYCF</sequence>
<dbReference type="VEuPathDB" id="FungiDB:VP01_3608g2"/>
<dbReference type="Proteomes" id="UP000037035">
    <property type="component" value="Unassembled WGS sequence"/>
</dbReference>
<reference evidence="1 2" key="1">
    <citation type="submission" date="2015-08" db="EMBL/GenBank/DDBJ databases">
        <title>Next Generation Sequencing and Analysis of the Genome of Puccinia sorghi L Schw, the Causal Agent of Maize Common Rust.</title>
        <authorList>
            <person name="Rochi L."/>
            <person name="Burguener G."/>
            <person name="Darino M."/>
            <person name="Turjanski A."/>
            <person name="Kreff E."/>
            <person name="Dieguez M.J."/>
            <person name="Sacco F."/>
        </authorList>
    </citation>
    <scope>NUCLEOTIDE SEQUENCE [LARGE SCALE GENOMIC DNA]</scope>
    <source>
        <strain evidence="1 2">RO10H11247</strain>
    </source>
</reference>
<comment type="caution">
    <text evidence="1">The sequence shown here is derived from an EMBL/GenBank/DDBJ whole genome shotgun (WGS) entry which is preliminary data.</text>
</comment>